<proteinExistence type="predicted"/>
<dbReference type="EMBL" id="JALJOT010000003">
    <property type="protein sequence ID" value="KAK9916847.1"/>
    <property type="molecule type" value="Genomic_DNA"/>
</dbReference>
<protein>
    <submittedName>
        <fullName evidence="2">Uncharacterized protein</fullName>
    </submittedName>
</protein>
<feature type="region of interest" description="Disordered" evidence="1">
    <location>
        <begin position="73"/>
        <end position="93"/>
    </location>
</feature>
<feature type="compositionally biased region" description="Basic and acidic residues" evidence="1">
    <location>
        <begin position="83"/>
        <end position="93"/>
    </location>
</feature>
<accession>A0ABR2YYW9</accession>
<reference evidence="2 3" key="1">
    <citation type="journal article" date="2024" name="Nat. Commun.">
        <title>Phylogenomics reveals the evolutionary origins of lichenization in chlorophyte algae.</title>
        <authorList>
            <person name="Puginier C."/>
            <person name="Libourel C."/>
            <person name="Otte J."/>
            <person name="Skaloud P."/>
            <person name="Haon M."/>
            <person name="Grisel S."/>
            <person name="Petersen M."/>
            <person name="Berrin J.G."/>
            <person name="Delaux P.M."/>
            <person name="Dal Grande F."/>
            <person name="Keller J."/>
        </authorList>
    </citation>
    <scope>NUCLEOTIDE SEQUENCE [LARGE SCALE GENOMIC DNA]</scope>
    <source>
        <strain evidence="2 3">SAG 216-7</strain>
    </source>
</reference>
<keyword evidence="3" id="KW-1185">Reference proteome</keyword>
<dbReference type="Proteomes" id="UP001491310">
    <property type="component" value="Unassembled WGS sequence"/>
</dbReference>
<name>A0ABR2YYW9_9CHLO</name>
<evidence type="ECO:0000313" key="2">
    <source>
        <dbReference type="EMBL" id="KAK9916847.1"/>
    </source>
</evidence>
<sequence length="137" mass="16022">MRKLRDCGRGFEEIEVEREELTEPNFRGSDADLRDPERFFRVPSSSQRGGALDANIGEAIEEFMHYAEDLKHQVAKEPTSQESHSETASDLRAQREEVWPRRGFVARMFAREAECSPGRKRPNEKTWEEYARDFQEV</sequence>
<organism evidence="2 3">
    <name type="scientific">Coccomyxa subellipsoidea</name>
    <dbReference type="NCBI Taxonomy" id="248742"/>
    <lineage>
        <taxon>Eukaryota</taxon>
        <taxon>Viridiplantae</taxon>
        <taxon>Chlorophyta</taxon>
        <taxon>core chlorophytes</taxon>
        <taxon>Trebouxiophyceae</taxon>
        <taxon>Trebouxiophyceae incertae sedis</taxon>
        <taxon>Coccomyxaceae</taxon>
        <taxon>Coccomyxa</taxon>
    </lineage>
</organism>
<evidence type="ECO:0000256" key="1">
    <source>
        <dbReference type="SAM" id="MobiDB-lite"/>
    </source>
</evidence>
<comment type="caution">
    <text evidence="2">The sequence shown here is derived from an EMBL/GenBank/DDBJ whole genome shotgun (WGS) entry which is preliminary data.</text>
</comment>
<feature type="compositionally biased region" description="Basic and acidic residues" evidence="1">
    <location>
        <begin position="121"/>
        <end position="137"/>
    </location>
</feature>
<gene>
    <name evidence="2" type="ORF">WJX75_007796</name>
</gene>
<feature type="region of interest" description="Disordered" evidence="1">
    <location>
        <begin position="114"/>
        <end position="137"/>
    </location>
</feature>
<evidence type="ECO:0000313" key="3">
    <source>
        <dbReference type="Proteomes" id="UP001491310"/>
    </source>
</evidence>